<evidence type="ECO:0000256" key="3">
    <source>
        <dbReference type="ARBA" id="ARBA00012438"/>
    </source>
</evidence>
<evidence type="ECO:0000256" key="7">
    <source>
        <dbReference type="ARBA" id="ARBA00022777"/>
    </source>
</evidence>
<dbReference type="SUPFAM" id="SSF47384">
    <property type="entry name" value="Homodimeric domain of signal transducing histidine kinase"/>
    <property type="match status" value="1"/>
</dbReference>
<feature type="transmembrane region" description="Helical" evidence="11">
    <location>
        <begin position="161"/>
        <end position="185"/>
    </location>
</feature>
<dbReference type="InterPro" id="IPR050428">
    <property type="entry name" value="TCS_sensor_his_kinase"/>
</dbReference>
<dbReference type="Proteomes" id="UP000028302">
    <property type="component" value="Unassembled WGS sequence"/>
</dbReference>
<dbReference type="Pfam" id="PF00672">
    <property type="entry name" value="HAMP"/>
    <property type="match status" value="1"/>
</dbReference>
<evidence type="ECO:0000256" key="9">
    <source>
        <dbReference type="ARBA" id="ARBA00023012"/>
    </source>
</evidence>
<dbReference type="SMART" id="SM00304">
    <property type="entry name" value="HAMP"/>
    <property type="match status" value="1"/>
</dbReference>
<keyword evidence="10 11" id="KW-0472">Membrane</keyword>
<keyword evidence="8 11" id="KW-1133">Transmembrane helix</keyword>
<evidence type="ECO:0000256" key="1">
    <source>
        <dbReference type="ARBA" id="ARBA00000085"/>
    </source>
</evidence>
<dbReference type="InterPro" id="IPR005467">
    <property type="entry name" value="His_kinase_dom"/>
</dbReference>
<keyword evidence="6 11" id="KW-0812">Transmembrane</keyword>
<dbReference type="InterPro" id="IPR003594">
    <property type="entry name" value="HATPase_dom"/>
</dbReference>
<gene>
    <name evidence="14" type="ORF">C41B8_06347</name>
</gene>
<name>A0A084IN99_SALHC</name>
<evidence type="ECO:0000256" key="5">
    <source>
        <dbReference type="ARBA" id="ARBA00022679"/>
    </source>
</evidence>
<dbReference type="PRINTS" id="PR00344">
    <property type="entry name" value="BCTRLSENSOR"/>
</dbReference>
<dbReference type="PROSITE" id="PS50885">
    <property type="entry name" value="HAMP"/>
    <property type="match status" value="1"/>
</dbReference>
<dbReference type="InterPro" id="IPR004358">
    <property type="entry name" value="Sig_transdc_His_kin-like_C"/>
</dbReference>
<dbReference type="EMBL" id="APNK01000006">
    <property type="protein sequence ID" value="KEZ78183.1"/>
    <property type="molecule type" value="Genomic_DNA"/>
</dbReference>
<dbReference type="Pfam" id="PF00512">
    <property type="entry name" value="HisKA"/>
    <property type="match status" value="1"/>
</dbReference>
<sequence>MPDVFRSRAFKSGLAYAGLFTVSAVILFAVVYWQTAGYMQNQLHGVIDHETQTLVGAYHEGGLAGLKKAIGDRLESGNNDNHYLLAVHDRRLAGDLPARAAVVGWSRAYRSVQPGDTMADRPDDGRIPLVLRGTTLPDGAVLVVARDAQQLAALRARLVDAVLWGLVVVLLLGAAGGALMGRAALRRVERINRVAGRIIDGDLSQRVPDSGRGDEFDHLARHLNRMLDQIERLMDSMRQVSSDIAHDLRTPLGRLRQGLDTAREQAQSPGDYRPAVDRAIAQTDQILETFSALLRIAQIESGSRRARFARVELSALVETLAETYAVVAEETAHVFSGDIQPGVAVRGDRELVTQALANLIENALTHTPPGTRIEMTLRTRDGAAVVSVADNGPGIPADARTKVTQRFYRLEASRTRPGNGLGLSMVAAVADLHEATLTLDDNAPGLIVSLRLPIVG</sequence>
<dbReference type="Pfam" id="PF02518">
    <property type="entry name" value="HATPase_c"/>
    <property type="match status" value="1"/>
</dbReference>
<dbReference type="EC" id="2.7.13.3" evidence="3"/>
<organism evidence="14 15">
    <name type="scientific">Salinisphaera hydrothermalis (strain C41B8)</name>
    <dbReference type="NCBI Taxonomy" id="1304275"/>
    <lineage>
        <taxon>Bacteria</taxon>
        <taxon>Pseudomonadati</taxon>
        <taxon>Pseudomonadota</taxon>
        <taxon>Gammaproteobacteria</taxon>
        <taxon>Salinisphaerales</taxon>
        <taxon>Salinisphaeraceae</taxon>
        <taxon>Salinisphaera</taxon>
    </lineage>
</organism>
<dbReference type="PROSITE" id="PS50109">
    <property type="entry name" value="HIS_KIN"/>
    <property type="match status" value="1"/>
</dbReference>
<evidence type="ECO:0000313" key="15">
    <source>
        <dbReference type="Proteomes" id="UP000028302"/>
    </source>
</evidence>
<dbReference type="GO" id="GO:0000155">
    <property type="term" value="F:phosphorelay sensor kinase activity"/>
    <property type="evidence" value="ECO:0007669"/>
    <property type="project" value="InterPro"/>
</dbReference>
<feature type="transmembrane region" description="Helical" evidence="11">
    <location>
        <begin position="12"/>
        <end position="33"/>
    </location>
</feature>
<keyword evidence="5" id="KW-0808">Transferase</keyword>
<keyword evidence="4" id="KW-0597">Phosphoprotein</keyword>
<dbReference type="PANTHER" id="PTHR45436:SF8">
    <property type="entry name" value="HISTIDINE KINASE"/>
    <property type="match status" value="1"/>
</dbReference>
<evidence type="ECO:0000256" key="6">
    <source>
        <dbReference type="ARBA" id="ARBA00022692"/>
    </source>
</evidence>
<accession>A0A084IN99</accession>
<dbReference type="CDD" id="cd00082">
    <property type="entry name" value="HisKA"/>
    <property type="match status" value="1"/>
</dbReference>
<dbReference type="SMART" id="SM00387">
    <property type="entry name" value="HATPase_c"/>
    <property type="match status" value="1"/>
</dbReference>
<feature type="domain" description="HAMP" evidence="13">
    <location>
        <begin position="182"/>
        <end position="235"/>
    </location>
</feature>
<dbReference type="Gene3D" id="1.10.287.130">
    <property type="match status" value="1"/>
</dbReference>
<dbReference type="InterPro" id="IPR003660">
    <property type="entry name" value="HAMP_dom"/>
</dbReference>
<comment type="subcellular location">
    <subcellularLocation>
        <location evidence="2">Membrane</location>
    </subcellularLocation>
</comment>
<dbReference type="InterPro" id="IPR036097">
    <property type="entry name" value="HisK_dim/P_sf"/>
</dbReference>
<evidence type="ECO:0000259" key="12">
    <source>
        <dbReference type="PROSITE" id="PS50109"/>
    </source>
</evidence>
<feature type="domain" description="Histidine kinase" evidence="12">
    <location>
        <begin position="243"/>
        <end position="456"/>
    </location>
</feature>
<protein>
    <recommendedName>
        <fullName evidence="3">histidine kinase</fullName>
        <ecNumber evidence="3">2.7.13.3</ecNumber>
    </recommendedName>
</protein>
<dbReference type="Gene3D" id="3.30.565.10">
    <property type="entry name" value="Histidine kinase-like ATPase, C-terminal domain"/>
    <property type="match status" value="1"/>
</dbReference>
<dbReference type="STRING" id="1304275.C41B8_06347"/>
<dbReference type="AlphaFoldDB" id="A0A084IN99"/>
<evidence type="ECO:0000256" key="2">
    <source>
        <dbReference type="ARBA" id="ARBA00004370"/>
    </source>
</evidence>
<comment type="catalytic activity">
    <reaction evidence="1">
        <text>ATP + protein L-histidine = ADP + protein N-phospho-L-histidine.</text>
        <dbReference type="EC" id="2.7.13.3"/>
    </reaction>
</comment>
<dbReference type="CDD" id="cd06225">
    <property type="entry name" value="HAMP"/>
    <property type="match status" value="1"/>
</dbReference>
<keyword evidence="9" id="KW-0902">Two-component regulatory system</keyword>
<dbReference type="PATRIC" id="fig|1304275.5.peg.1299"/>
<keyword evidence="15" id="KW-1185">Reference proteome</keyword>
<evidence type="ECO:0000256" key="4">
    <source>
        <dbReference type="ARBA" id="ARBA00022553"/>
    </source>
</evidence>
<dbReference type="SUPFAM" id="SSF55874">
    <property type="entry name" value="ATPase domain of HSP90 chaperone/DNA topoisomerase II/histidine kinase"/>
    <property type="match status" value="1"/>
</dbReference>
<keyword evidence="7 14" id="KW-0418">Kinase</keyword>
<comment type="caution">
    <text evidence="14">The sequence shown here is derived from an EMBL/GenBank/DDBJ whole genome shotgun (WGS) entry which is preliminary data.</text>
</comment>
<evidence type="ECO:0000256" key="10">
    <source>
        <dbReference type="ARBA" id="ARBA00023136"/>
    </source>
</evidence>
<dbReference type="OrthoDB" id="9809766at2"/>
<reference evidence="14 15" key="1">
    <citation type="submission" date="2013-03" db="EMBL/GenBank/DDBJ databases">
        <title>Salinisphaera hydrothermalis C41B8 Genome Sequencing.</title>
        <authorList>
            <person name="Li C."/>
            <person name="Lai Q."/>
            <person name="Shao Z."/>
        </authorList>
    </citation>
    <scope>NUCLEOTIDE SEQUENCE [LARGE SCALE GENOMIC DNA]</scope>
    <source>
        <strain evidence="14 15">C41B8</strain>
    </source>
</reference>
<dbReference type="PANTHER" id="PTHR45436">
    <property type="entry name" value="SENSOR HISTIDINE KINASE YKOH"/>
    <property type="match status" value="1"/>
</dbReference>
<dbReference type="eggNOG" id="COG0642">
    <property type="taxonomic scope" value="Bacteria"/>
</dbReference>
<dbReference type="CDD" id="cd00075">
    <property type="entry name" value="HATPase"/>
    <property type="match status" value="1"/>
</dbReference>
<dbReference type="InterPro" id="IPR036890">
    <property type="entry name" value="HATPase_C_sf"/>
</dbReference>
<evidence type="ECO:0000313" key="14">
    <source>
        <dbReference type="EMBL" id="KEZ78183.1"/>
    </source>
</evidence>
<proteinExistence type="predicted"/>
<evidence type="ECO:0000256" key="8">
    <source>
        <dbReference type="ARBA" id="ARBA00022989"/>
    </source>
</evidence>
<dbReference type="Gene3D" id="6.10.340.10">
    <property type="match status" value="1"/>
</dbReference>
<evidence type="ECO:0000256" key="11">
    <source>
        <dbReference type="SAM" id="Phobius"/>
    </source>
</evidence>
<dbReference type="InterPro" id="IPR003661">
    <property type="entry name" value="HisK_dim/P_dom"/>
</dbReference>
<dbReference type="SUPFAM" id="SSF158472">
    <property type="entry name" value="HAMP domain-like"/>
    <property type="match status" value="1"/>
</dbReference>
<dbReference type="SMART" id="SM00388">
    <property type="entry name" value="HisKA"/>
    <property type="match status" value="1"/>
</dbReference>
<evidence type="ECO:0000259" key="13">
    <source>
        <dbReference type="PROSITE" id="PS50885"/>
    </source>
</evidence>
<dbReference type="RefSeq" id="WP_037335637.1">
    <property type="nucleotide sequence ID" value="NZ_APNK01000006.1"/>
</dbReference>
<dbReference type="GO" id="GO:0005886">
    <property type="term" value="C:plasma membrane"/>
    <property type="evidence" value="ECO:0007669"/>
    <property type="project" value="TreeGrafter"/>
</dbReference>